<dbReference type="GO" id="GO:0016757">
    <property type="term" value="F:glycosyltransferase activity"/>
    <property type="evidence" value="ECO:0007669"/>
    <property type="project" value="UniProtKB-KW"/>
</dbReference>
<evidence type="ECO:0000259" key="2">
    <source>
        <dbReference type="Pfam" id="PF00535"/>
    </source>
</evidence>
<evidence type="ECO:0000256" key="1">
    <source>
        <dbReference type="SAM" id="MobiDB-lite"/>
    </source>
</evidence>
<keyword evidence="3" id="KW-0808">Transferase</keyword>
<keyword evidence="3" id="KW-0328">Glycosyltransferase</keyword>
<dbReference type="SUPFAM" id="SSF53448">
    <property type="entry name" value="Nucleotide-diphospho-sugar transferases"/>
    <property type="match status" value="1"/>
</dbReference>
<gene>
    <name evidence="3" type="ORF">ACIBP5_36380</name>
</gene>
<name>A0ABW8AFC1_9ACTN</name>
<dbReference type="Pfam" id="PF00535">
    <property type="entry name" value="Glycos_transf_2"/>
    <property type="match status" value="1"/>
</dbReference>
<feature type="compositionally biased region" description="Gly residues" evidence="1">
    <location>
        <begin position="482"/>
        <end position="513"/>
    </location>
</feature>
<feature type="compositionally biased region" description="Low complexity" evidence="1">
    <location>
        <begin position="454"/>
        <end position="478"/>
    </location>
</feature>
<keyword evidence="4" id="KW-1185">Reference proteome</keyword>
<dbReference type="InterPro" id="IPR001173">
    <property type="entry name" value="Glyco_trans_2-like"/>
</dbReference>
<dbReference type="InterPro" id="IPR029044">
    <property type="entry name" value="Nucleotide-diphossugar_trans"/>
</dbReference>
<dbReference type="Proteomes" id="UP001612928">
    <property type="component" value="Unassembled WGS sequence"/>
</dbReference>
<dbReference type="PANTHER" id="PTHR43685">
    <property type="entry name" value="GLYCOSYLTRANSFERASE"/>
    <property type="match status" value="1"/>
</dbReference>
<dbReference type="RefSeq" id="WP_397025947.1">
    <property type="nucleotide sequence ID" value="NZ_JBITMB010000014.1"/>
</dbReference>
<accession>A0ABW8AFC1</accession>
<dbReference type="EMBL" id="JBITMB010000014">
    <property type="protein sequence ID" value="MFI7445474.1"/>
    <property type="molecule type" value="Genomic_DNA"/>
</dbReference>
<reference evidence="3 4" key="1">
    <citation type="submission" date="2024-10" db="EMBL/GenBank/DDBJ databases">
        <title>The Natural Products Discovery Center: Release of the First 8490 Sequenced Strains for Exploring Actinobacteria Biosynthetic Diversity.</title>
        <authorList>
            <person name="Kalkreuter E."/>
            <person name="Kautsar S.A."/>
            <person name="Yang D."/>
            <person name="Bader C.D."/>
            <person name="Teijaro C.N."/>
            <person name="Fluegel L."/>
            <person name="Davis C.M."/>
            <person name="Simpson J.R."/>
            <person name="Lauterbach L."/>
            <person name="Steele A.D."/>
            <person name="Gui C."/>
            <person name="Meng S."/>
            <person name="Li G."/>
            <person name="Viehrig K."/>
            <person name="Ye F."/>
            <person name="Su P."/>
            <person name="Kiefer A.F."/>
            <person name="Nichols A."/>
            <person name="Cepeda A.J."/>
            <person name="Yan W."/>
            <person name="Fan B."/>
            <person name="Jiang Y."/>
            <person name="Adhikari A."/>
            <person name="Zheng C.-J."/>
            <person name="Schuster L."/>
            <person name="Cowan T.M."/>
            <person name="Smanski M.J."/>
            <person name="Chevrette M.G."/>
            <person name="De Carvalho L.P.S."/>
            <person name="Shen B."/>
        </authorList>
    </citation>
    <scope>NUCLEOTIDE SEQUENCE [LARGE SCALE GENOMIC DNA]</scope>
    <source>
        <strain evidence="3 4">NPDC049503</strain>
    </source>
</reference>
<protein>
    <submittedName>
        <fullName evidence="3">Glycosyltransferase</fullName>
        <ecNumber evidence="3">2.4.-.-</ecNumber>
    </submittedName>
</protein>
<organism evidence="3 4">
    <name type="scientific">Nonomuraea indica</name>
    <dbReference type="NCBI Taxonomy" id="1581193"/>
    <lineage>
        <taxon>Bacteria</taxon>
        <taxon>Bacillati</taxon>
        <taxon>Actinomycetota</taxon>
        <taxon>Actinomycetes</taxon>
        <taxon>Streptosporangiales</taxon>
        <taxon>Streptosporangiaceae</taxon>
        <taxon>Nonomuraea</taxon>
    </lineage>
</organism>
<dbReference type="PANTHER" id="PTHR43685:SF3">
    <property type="entry name" value="SLR2126 PROTEIN"/>
    <property type="match status" value="1"/>
</dbReference>
<sequence>MNARPAMTQNDFSPLSPPRLGAWSPALSVSVVVPAHGGPHLELTLAALAAQTYPDHLMEVLVVDDGSEPPISLPEIRPVNTRLVRPETGWGISNAVNAGAGAADGEIIQRLDSDMVACREHIEALARWHHLTDYLVTIGMKKFVEAPPLTAAQVRRAGHLGELFDLDKAVASSTEATIAKTDGLRRSRNPYHVCTGPTFAVHRDVFHAVGGLDPTVVRGEDTEFAYRLAMHGVVFVPDLEAQAVHLGLPAQHRDRERAVRAVEPYLAHRIPLRRDLRKEAGRRWLVPYVEVVLDVTDTSEAVVRRAVAAALDGTLQDVVVTLVGPWARLHDGRRSVLSDPCFELRLMRDLFAHDQRIRLIDEAAPTPAPTPFRYRGPVDVPLHRSTLERMVETVQKDLTGVLVVDLPDGRTARLERTSALGRALLLCAPGDDLDDVIGVTHGVRHVAPERYWPAAPAEPASTGPASATPAPARSGTAPDRNGGPGGKGAGAGGGTGAGGGSRGGAGADGGPGAGDASAKPAARRTGEPVGATVPATRPPADRTLLGRLKSALRPD</sequence>
<comment type="caution">
    <text evidence="3">The sequence shown here is derived from an EMBL/GenBank/DDBJ whole genome shotgun (WGS) entry which is preliminary data.</text>
</comment>
<evidence type="ECO:0000313" key="3">
    <source>
        <dbReference type="EMBL" id="MFI7445474.1"/>
    </source>
</evidence>
<proteinExistence type="predicted"/>
<feature type="domain" description="Glycosyltransferase 2-like" evidence="2">
    <location>
        <begin position="30"/>
        <end position="208"/>
    </location>
</feature>
<dbReference type="Gene3D" id="3.90.550.10">
    <property type="entry name" value="Spore Coat Polysaccharide Biosynthesis Protein SpsA, Chain A"/>
    <property type="match status" value="1"/>
</dbReference>
<evidence type="ECO:0000313" key="4">
    <source>
        <dbReference type="Proteomes" id="UP001612928"/>
    </source>
</evidence>
<feature type="region of interest" description="Disordered" evidence="1">
    <location>
        <begin position="454"/>
        <end position="555"/>
    </location>
</feature>
<dbReference type="EC" id="2.4.-.-" evidence="3"/>
<dbReference type="InterPro" id="IPR050834">
    <property type="entry name" value="Glycosyltransf_2"/>
</dbReference>